<dbReference type="PRINTS" id="PR00082">
    <property type="entry name" value="GLFDHDRGNASE"/>
</dbReference>
<organism evidence="4 5">
    <name type="scientific">Candidatus Schekmanbacteria bacterium RBG_16_38_10</name>
    <dbReference type="NCBI Taxonomy" id="1817879"/>
    <lineage>
        <taxon>Bacteria</taxon>
        <taxon>Candidatus Schekmaniibacteriota</taxon>
    </lineage>
</organism>
<dbReference type="GO" id="GO:0004352">
    <property type="term" value="F:glutamate dehydrogenase (NAD+) activity"/>
    <property type="evidence" value="ECO:0007669"/>
    <property type="project" value="TreeGrafter"/>
</dbReference>
<dbReference type="PANTHER" id="PTHR11606">
    <property type="entry name" value="GLUTAMATE DEHYDROGENASE"/>
    <property type="match status" value="1"/>
</dbReference>
<evidence type="ECO:0000259" key="3">
    <source>
        <dbReference type="SMART" id="SM00839"/>
    </source>
</evidence>
<dbReference type="EMBL" id="MGDE01000196">
    <property type="protein sequence ID" value="OGL44053.1"/>
    <property type="molecule type" value="Genomic_DNA"/>
</dbReference>
<evidence type="ECO:0000256" key="1">
    <source>
        <dbReference type="ARBA" id="ARBA00023002"/>
    </source>
</evidence>
<protein>
    <recommendedName>
        <fullName evidence="3">Glutamate/phenylalanine/leucine/valine/L-tryptophan dehydrogenase C-terminal domain-containing protein</fullName>
    </recommendedName>
</protein>
<comment type="caution">
    <text evidence="4">The sequence shown here is derived from an EMBL/GenBank/DDBJ whole genome shotgun (WGS) entry which is preliminary data.</text>
</comment>
<dbReference type="PANTHER" id="PTHR11606:SF13">
    <property type="entry name" value="GLUTAMATE DEHYDROGENASE 1, MITOCHONDRIAL"/>
    <property type="match status" value="1"/>
</dbReference>
<reference evidence="4 5" key="1">
    <citation type="journal article" date="2016" name="Nat. Commun.">
        <title>Thousands of microbial genomes shed light on interconnected biogeochemical processes in an aquifer system.</title>
        <authorList>
            <person name="Anantharaman K."/>
            <person name="Brown C.T."/>
            <person name="Hug L.A."/>
            <person name="Sharon I."/>
            <person name="Castelle C.J."/>
            <person name="Probst A.J."/>
            <person name="Thomas B.C."/>
            <person name="Singh A."/>
            <person name="Wilkins M.J."/>
            <person name="Karaoz U."/>
            <person name="Brodie E.L."/>
            <person name="Williams K.H."/>
            <person name="Hubbard S.S."/>
            <person name="Banfield J.F."/>
        </authorList>
    </citation>
    <scope>NUCLEOTIDE SEQUENCE [LARGE SCALE GENOMIC DNA]</scope>
</reference>
<evidence type="ECO:0000313" key="5">
    <source>
        <dbReference type="Proteomes" id="UP000178797"/>
    </source>
</evidence>
<dbReference type="InterPro" id="IPR006095">
    <property type="entry name" value="Glu/Leu/Phe/Val/Trp_DH"/>
</dbReference>
<dbReference type="CDD" id="cd01076">
    <property type="entry name" value="NAD_bind_1_Glu_DH"/>
    <property type="match status" value="1"/>
</dbReference>
<dbReference type="InterPro" id="IPR006096">
    <property type="entry name" value="Glu/Leu/Phe/Val/Trp_DH_C"/>
</dbReference>
<proteinExistence type="inferred from homology"/>
<dbReference type="SMART" id="SM00839">
    <property type="entry name" value="ELFV_dehydrog"/>
    <property type="match status" value="1"/>
</dbReference>
<feature type="domain" description="Glutamate/phenylalanine/leucine/valine/L-tryptophan dehydrogenase C-terminal" evidence="3">
    <location>
        <begin position="26"/>
        <end position="256"/>
    </location>
</feature>
<dbReference type="SUPFAM" id="SSF51735">
    <property type="entry name" value="NAD(P)-binding Rossmann-fold domains"/>
    <property type="match status" value="1"/>
</dbReference>
<dbReference type="GO" id="GO:0006538">
    <property type="term" value="P:L-glutamate catabolic process"/>
    <property type="evidence" value="ECO:0007669"/>
    <property type="project" value="TreeGrafter"/>
</dbReference>
<dbReference type="AlphaFoldDB" id="A0A1F7RR93"/>
<name>A0A1F7RR93_9BACT</name>
<keyword evidence="1 2" id="KW-0560">Oxidoreductase</keyword>
<accession>A0A1F7RR93</accession>
<evidence type="ECO:0000256" key="2">
    <source>
        <dbReference type="RuleBase" id="RU004417"/>
    </source>
</evidence>
<evidence type="ECO:0000313" key="4">
    <source>
        <dbReference type="EMBL" id="OGL44053.1"/>
    </source>
</evidence>
<gene>
    <name evidence="4" type="ORF">A2W05_03710</name>
</gene>
<dbReference type="Gene3D" id="3.40.50.720">
    <property type="entry name" value="NAD(P)-binding Rossmann-like Domain"/>
    <property type="match status" value="1"/>
</dbReference>
<dbReference type="Pfam" id="PF00208">
    <property type="entry name" value="ELFV_dehydrog"/>
    <property type="match status" value="1"/>
</dbReference>
<dbReference type="InterPro" id="IPR033922">
    <property type="entry name" value="NAD_bind_Glu_DH"/>
</dbReference>
<comment type="similarity">
    <text evidence="2">Belongs to the Glu/Leu/Phe/Val dehydrogenases family.</text>
</comment>
<dbReference type="InterPro" id="IPR036291">
    <property type="entry name" value="NAD(P)-bd_dom_sf"/>
</dbReference>
<dbReference type="Proteomes" id="UP000178797">
    <property type="component" value="Unassembled WGS sequence"/>
</dbReference>
<sequence>MMDEYSKAHGHTPAVVTGKPLELEGSLGREEAVGTGIVFLAREIARDLRMKLKGAKVVIQGFGKVGYHTANLLEKEGCRIIAISDSRGGILNEKGLSVKSVKEIYARKKSVSYYKGAEKVSNEELLQLKCDFLVPSALAGEIREDNAGKIRTKVLIEGANNPITPEADSILGEKGVFVMPDILANAGGVVVSYFEWVQNLQQLSWDERYVNEELKKKMVSSYVDIKKLSEKEKVSMRTAAYMISLNRVMKATKLRGI</sequence>